<dbReference type="PANTHER" id="PTHR43245">
    <property type="entry name" value="BIFUNCTIONAL POLYMYXIN RESISTANCE PROTEIN ARNA"/>
    <property type="match status" value="1"/>
</dbReference>
<gene>
    <name evidence="2" type="ORF">Fmac_020920</name>
</gene>
<feature type="domain" description="NAD-dependent epimerase/dehydratase" evidence="1">
    <location>
        <begin position="19"/>
        <end position="76"/>
    </location>
</feature>
<dbReference type="Proteomes" id="UP001603857">
    <property type="component" value="Unassembled WGS sequence"/>
</dbReference>
<comment type="caution">
    <text evidence="2">The sequence shown here is derived from an EMBL/GenBank/DDBJ whole genome shotgun (WGS) entry which is preliminary data.</text>
</comment>
<organism evidence="2 3">
    <name type="scientific">Flemingia macrophylla</name>
    <dbReference type="NCBI Taxonomy" id="520843"/>
    <lineage>
        <taxon>Eukaryota</taxon>
        <taxon>Viridiplantae</taxon>
        <taxon>Streptophyta</taxon>
        <taxon>Embryophyta</taxon>
        <taxon>Tracheophyta</taxon>
        <taxon>Spermatophyta</taxon>
        <taxon>Magnoliopsida</taxon>
        <taxon>eudicotyledons</taxon>
        <taxon>Gunneridae</taxon>
        <taxon>Pentapetalae</taxon>
        <taxon>rosids</taxon>
        <taxon>fabids</taxon>
        <taxon>Fabales</taxon>
        <taxon>Fabaceae</taxon>
        <taxon>Papilionoideae</taxon>
        <taxon>50 kb inversion clade</taxon>
        <taxon>NPAAA clade</taxon>
        <taxon>indigoferoid/millettioid clade</taxon>
        <taxon>Phaseoleae</taxon>
        <taxon>Flemingia</taxon>
    </lineage>
</organism>
<dbReference type="Pfam" id="PF01370">
    <property type="entry name" value="Epimerase"/>
    <property type="match status" value="1"/>
</dbReference>
<protein>
    <recommendedName>
        <fullName evidence="1">NAD-dependent epimerase/dehydratase domain-containing protein</fullName>
    </recommendedName>
</protein>
<evidence type="ECO:0000313" key="3">
    <source>
        <dbReference type="Proteomes" id="UP001603857"/>
    </source>
</evidence>
<dbReference type="InterPro" id="IPR036291">
    <property type="entry name" value="NAD(P)-bd_dom_sf"/>
</dbReference>
<name>A0ABD1LVD5_9FABA</name>
<evidence type="ECO:0000313" key="2">
    <source>
        <dbReference type="EMBL" id="KAL2327493.1"/>
    </source>
</evidence>
<dbReference type="EMBL" id="JBGMDY010000007">
    <property type="protein sequence ID" value="KAL2327493.1"/>
    <property type="molecule type" value="Genomic_DNA"/>
</dbReference>
<evidence type="ECO:0000259" key="1">
    <source>
        <dbReference type="Pfam" id="PF01370"/>
    </source>
</evidence>
<keyword evidence="3" id="KW-1185">Reference proteome</keyword>
<accession>A0ABD1LVD5</accession>
<dbReference type="InterPro" id="IPR050177">
    <property type="entry name" value="Lipid_A_modif_metabolic_enz"/>
</dbReference>
<dbReference type="PANTHER" id="PTHR43245:SF13">
    <property type="entry name" value="UDP-D-APIOSE_UDP-D-XYLOSE SYNTHASE 2"/>
    <property type="match status" value="1"/>
</dbReference>
<dbReference type="InterPro" id="IPR001509">
    <property type="entry name" value="Epimerase_deHydtase"/>
</dbReference>
<proteinExistence type="predicted"/>
<dbReference type="SUPFAM" id="SSF51735">
    <property type="entry name" value="NAD(P)-binding Rossmann-fold domains"/>
    <property type="match status" value="1"/>
</dbReference>
<reference evidence="2 3" key="1">
    <citation type="submission" date="2024-08" db="EMBL/GenBank/DDBJ databases">
        <title>Insights into the chromosomal genome structure of Flemingia macrophylla.</title>
        <authorList>
            <person name="Ding Y."/>
            <person name="Zhao Y."/>
            <person name="Bi W."/>
            <person name="Wu M."/>
            <person name="Zhao G."/>
            <person name="Gong Y."/>
            <person name="Li W."/>
            <person name="Zhang P."/>
        </authorList>
    </citation>
    <scope>NUCLEOTIDE SEQUENCE [LARGE SCALE GENOMIC DNA]</scope>
    <source>
        <strain evidence="2">DYQJB</strain>
        <tissue evidence="2">Leaf</tissue>
    </source>
</reference>
<dbReference type="Gene3D" id="3.40.50.720">
    <property type="entry name" value="NAD(P)-binding Rossmann-like Domain"/>
    <property type="match status" value="1"/>
</dbReference>
<sequence>MSPREQERSVSEGDVCADTGLRPFNWIGPRMDFIPGIDGPSEGVPRPLKLVDGGQSQRTFVYIKDAIEAVLLMIVEDVGNIRVGKDVHKVIKPSRLVELKQVFLKEKFLLEFGGNCINMVLEQDASGEDALRGWLVAAYAAQVESSSHELNANLGVYSCPLFICSAGQRSACWRTGRQMKELTHLSRCLPIATSAGA</sequence>
<dbReference type="AlphaFoldDB" id="A0ABD1LVD5"/>